<dbReference type="InterPro" id="IPR001296">
    <property type="entry name" value="Glyco_trans_1"/>
</dbReference>
<organism evidence="12 13">
    <name type="scientific">Acidihalobacter prosperus</name>
    <dbReference type="NCBI Taxonomy" id="160660"/>
    <lineage>
        <taxon>Bacteria</taxon>
        <taxon>Pseudomonadati</taxon>
        <taxon>Pseudomonadota</taxon>
        <taxon>Gammaproteobacteria</taxon>
        <taxon>Chromatiales</taxon>
        <taxon>Ectothiorhodospiraceae</taxon>
        <taxon>Acidihalobacter</taxon>
    </lineage>
</organism>
<reference evidence="12 13" key="1">
    <citation type="journal article" date="2014" name="Genome Announc.">
        <title>Draft Genome Sequence of the Iron-Oxidizing, Acidophilic, and Halotolerant 'Thiobacillus prosperus' Type Strain DSM 5130.</title>
        <authorList>
            <person name="Ossandon F.J."/>
            <person name="Cardenas J.P."/>
            <person name="Corbett M."/>
            <person name="Quatrini R."/>
            <person name="Holmes D.S."/>
            <person name="Watkin E."/>
        </authorList>
    </citation>
    <scope>NUCLEOTIDE SEQUENCE [LARGE SCALE GENOMIC DNA]</scope>
    <source>
        <strain evidence="12 13">DSM 5130</strain>
    </source>
</reference>
<evidence type="ECO:0000259" key="8">
    <source>
        <dbReference type="Pfam" id="PF00534"/>
    </source>
</evidence>
<dbReference type="InterPro" id="IPR012820">
    <property type="entry name" value="Sucrose_synthase_pln/cyn"/>
</dbReference>
<protein>
    <recommendedName>
        <fullName evidence="3 7">Sucrose synthase</fullName>
        <ecNumber evidence="2 7">2.4.1.13</ecNumber>
    </recommendedName>
</protein>
<evidence type="ECO:0000256" key="1">
    <source>
        <dbReference type="ARBA" id="ARBA00006530"/>
    </source>
</evidence>
<dbReference type="STRING" id="160660.BJI67_02135"/>
<name>A0A1A6C3R2_9GAMM</name>
<feature type="domain" description="Sucrose synthase N-terminal" evidence="10">
    <location>
        <begin position="9"/>
        <end position="117"/>
    </location>
</feature>
<dbReference type="InterPro" id="IPR056735">
    <property type="entry name" value="SUS_N"/>
</dbReference>
<feature type="domain" description="Sucrose synthase EPBD" evidence="11">
    <location>
        <begin position="152"/>
        <end position="240"/>
    </location>
</feature>
<dbReference type="Gene3D" id="3.40.50.2000">
    <property type="entry name" value="Glycogen Phosphorylase B"/>
    <property type="match status" value="2"/>
</dbReference>
<evidence type="ECO:0000256" key="4">
    <source>
        <dbReference type="ARBA" id="ARBA00022676"/>
    </source>
</evidence>
<dbReference type="NCBIfam" id="TIGR02470">
    <property type="entry name" value="sucr_synth"/>
    <property type="match status" value="1"/>
</dbReference>
<evidence type="ECO:0000313" key="13">
    <source>
        <dbReference type="Proteomes" id="UP000029273"/>
    </source>
</evidence>
<dbReference type="SUPFAM" id="SSF53756">
    <property type="entry name" value="UDP-Glycosyltransferase/glycogen phosphorylase"/>
    <property type="match status" value="1"/>
</dbReference>
<dbReference type="Pfam" id="PF00862">
    <property type="entry name" value="GT-B_Sucrose_synth"/>
    <property type="match status" value="1"/>
</dbReference>
<keyword evidence="4" id="KW-0328">Glycosyltransferase</keyword>
<dbReference type="Pfam" id="PF24862">
    <property type="entry name" value="SUS_EPBD"/>
    <property type="match status" value="1"/>
</dbReference>
<dbReference type="Gene3D" id="1.20.120.1230">
    <property type="match status" value="1"/>
</dbReference>
<gene>
    <name evidence="12" type="ORF">Thpro_021526</name>
</gene>
<dbReference type="Proteomes" id="UP000029273">
    <property type="component" value="Unassembled WGS sequence"/>
</dbReference>
<dbReference type="GO" id="GO:0016157">
    <property type="term" value="F:sucrose synthase activity"/>
    <property type="evidence" value="ECO:0007669"/>
    <property type="project" value="UniProtKB-UniRule"/>
</dbReference>
<sequence>MSEDVTDGAIDELREYAERHRETLYLLLRGLSADTRRHWLRSDLWDHYVDFLAERGEAPADGPLTRFVAAAEEAVVDAPWLGFSVRPGVGFRYYLRINAETLHIDGLDVSEFLAYKERMVLAQPELPWQLEFDIAPFNREFPRLEEARSIGRGVEFLNRRLSSQLFQESGRRAKSLLDFLRVHAYRGQQLMLGEQIRDVAALRTALRRAERALAHQSPDTPWSTLAPLLAPLGFEPGWGRDAARALETLRLLSDILEAPDPAVLERFLARVPMIFNLLILSPHGYFGQANVLGRPDTGGQVVYILDQVRALEREMRARIEAQGLDIEPNIVVVTRLIPEADGTTCNEPLEPIAGTRASRILRVPFRNPEGDVVPHWISRFEVWPYLERFAGEVQQAVTMELDGRPDLIVGNYSDGNLVASMLASRMGVTQCNIAHALEKTKYLFSDLYWRENDAEYHFATQYTADLIAMNAADFIVTSTYQEIAGTDDSIGQYESYESFTLPSLYRVVRGIDIFDPKFNIVSPGADADVYFPYTDQARRLTGLHDELRELVFGAPGAQARGCFEDAGRPLLFTMARLDRIKNIAGLVEWYAASERLRGQANLLVIAGHIDPGASDDREEQAQIEHMHALFDRYGLDGQVRWLGMRLDKMLAGELYRFIADLRGAFVQPALFEAFGLTVIEAMSSGLPTFATRYGGPLEIIVDGVSGFHIDPNHGEAASDIMAGFIERCAARPGYWEQIAQASLDRVASRYTWSLYAERMMTLSRIYGFWKFVTNFERAETRRYLEMFYGLQWRPMAAAVAERPQG</sequence>
<accession>A0A1A6C3R2</accession>
<evidence type="ECO:0000259" key="10">
    <source>
        <dbReference type="Pfam" id="PF24861"/>
    </source>
</evidence>
<comment type="caution">
    <text evidence="12">The sequence shown here is derived from an EMBL/GenBank/DDBJ whole genome shotgun (WGS) entry which is preliminary data.</text>
</comment>
<dbReference type="Gene3D" id="3.10.450.330">
    <property type="match status" value="1"/>
</dbReference>
<evidence type="ECO:0000259" key="11">
    <source>
        <dbReference type="Pfam" id="PF24862"/>
    </source>
</evidence>
<feature type="domain" description="Sucrose synthase first GT-B" evidence="9">
    <location>
        <begin position="263"/>
        <end position="552"/>
    </location>
</feature>
<evidence type="ECO:0000256" key="2">
    <source>
        <dbReference type="ARBA" id="ARBA00012540"/>
    </source>
</evidence>
<dbReference type="InterPro" id="IPR056736">
    <property type="entry name" value="SUS_EPBD"/>
</dbReference>
<dbReference type="PANTHER" id="PTHR45839:SF7">
    <property type="entry name" value="SUCROSE SYNTHASE 1"/>
    <property type="match status" value="1"/>
</dbReference>
<dbReference type="InterPro" id="IPR000368">
    <property type="entry name" value="Sucrose_synth_GT-B1"/>
</dbReference>
<keyword evidence="5" id="KW-0808">Transferase</keyword>
<dbReference type="EC" id="2.4.1.13" evidence="2 7"/>
<dbReference type="RefSeq" id="WP_052064266.1">
    <property type="nucleotide sequence ID" value="NZ_JQSG02000003.1"/>
</dbReference>
<dbReference type="PANTHER" id="PTHR45839">
    <property type="match status" value="1"/>
</dbReference>
<dbReference type="Pfam" id="PF00534">
    <property type="entry name" value="Glycos_transf_1"/>
    <property type="match status" value="1"/>
</dbReference>
<dbReference type="GO" id="GO:0005985">
    <property type="term" value="P:sucrose metabolic process"/>
    <property type="evidence" value="ECO:0007669"/>
    <property type="project" value="UniProtKB-UniRule"/>
</dbReference>
<proteinExistence type="inferred from homology"/>
<keyword evidence="13" id="KW-1185">Reference proteome</keyword>
<evidence type="ECO:0000256" key="7">
    <source>
        <dbReference type="NCBIfam" id="TIGR02470"/>
    </source>
</evidence>
<feature type="domain" description="Glycosyl transferase family 1" evidence="8">
    <location>
        <begin position="566"/>
        <end position="725"/>
    </location>
</feature>
<evidence type="ECO:0000313" key="12">
    <source>
        <dbReference type="EMBL" id="OBS09198.1"/>
    </source>
</evidence>
<evidence type="ECO:0000259" key="9">
    <source>
        <dbReference type="Pfam" id="PF00862"/>
    </source>
</evidence>
<evidence type="ECO:0000256" key="3">
    <source>
        <dbReference type="ARBA" id="ARBA00020955"/>
    </source>
</evidence>
<dbReference type="OrthoDB" id="9775208at2"/>
<dbReference type="Pfam" id="PF24861">
    <property type="entry name" value="SUS_N"/>
    <property type="match status" value="1"/>
</dbReference>
<comment type="similarity">
    <text evidence="1">Belongs to the glycosyltransferase 1 family.</text>
</comment>
<comment type="catalytic activity">
    <reaction evidence="6">
        <text>an NDP-alpha-D-glucose + D-fructose = a ribonucleoside 5'-diphosphate + sucrose + H(+)</text>
        <dbReference type="Rhea" id="RHEA:16241"/>
        <dbReference type="ChEBI" id="CHEBI:15378"/>
        <dbReference type="ChEBI" id="CHEBI:17992"/>
        <dbReference type="ChEBI" id="CHEBI:37721"/>
        <dbReference type="ChEBI" id="CHEBI:57930"/>
        <dbReference type="ChEBI" id="CHEBI:76533"/>
        <dbReference type="EC" id="2.4.1.13"/>
    </reaction>
</comment>
<dbReference type="EMBL" id="JQSG02000003">
    <property type="protein sequence ID" value="OBS09198.1"/>
    <property type="molecule type" value="Genomic_DNA"/>
</dbReference>
<evidence type="ECO:0000256" key="5">
    <source>
        <dbReference type="ARBA" id="ARBA00022679"/>
    </source>
</evidence>
<evidence type="ECO:0000256" key="6">
    <source>
        <dbReference type="ARBA" id="ARBA00049030"/>
    </source>
</evidence>
<dbReference type="AlphaFoldDB" id="A0A1A6C3R2"/>